<proteinExistence type="predicted"/>
<sequence>MPSTSKVTTNNHAQDSDSDEFQQLTTQIDSTISNLKQKRDYLQDQLAQFESVRQGLKTSGDSTTPIKFQLDDGTMIEKTTTEAIEFLDKRVTEIKEALTQFNTKINEAESTKEKLNQFNQFVQQGGNHEELKQEKLNEDGLPFVDIQEELDEDGNVINVEFKDVQEDTPIDKNEKDSRGTPKVEILGEEIDKAKKLDKVSQSESDEFQALLEDMEVISKDKKAQELNFDQDDLLDKIDKLQISAEDKFKLKQVCVEEFKNLEPEHDTDKTQENSASDKVIGNFENLAIDKNDLIELELLADDFDDSENFQGENYDDDEEWDYEFDDDDEEEEEDIADELLYGGGKAKIIGSDEKSNNMLWDQIINLRKSKLVATDQVADKIEESTVNEKKPKAVRFAEHLDINEVENISESLRNPPPETGKMSLFKQNRMSSQQKNRSEEIMETVENDSVMTDILENDVMSDIVEKEPVMTDIIEKDDDVQIVDNSDIIESSIIEREPVATINESTPEAKTGTVSQKPVSRFKAMRSSQPLKDTGKLNTQAPVKIPIPGDTEKEVVPLESPTSLSVSKLQDLQLDMDKMAQAYVSGMYDDDIVTEGPVVHKLDDFETLNKMVEAKKQDNEKLGIQEYDAASNEVGMEIDEDDEDDDEGPILVDEIVENELDESNGVFNDEVIFDREIRENYHKLRNKLILDQNGFKKSQQELEMEPVDDEGNPIKISRFKAAKMNRGG</sequence>
<keyword evidence="2" id="KW-1185">Reference proteome</keyword>
<feature type="non-terminal residue" evidence="1">
    <location>
        <position position="1"/>
    </location>
</feature>
<protein>
    <submittedName>
        <fullName evidence="1">Uncharacterized protein</fullName>
    </submittedName>
</protein>
<organism evidence="1 2">
    <name type="scientific">Candida africana</name>
    <dbReference type="NCBI Taxonomy" id="241526"/>
    <lineage>
        <taxon>Eukaryota</taxon>
        <taxon>Fungi</taxon>
        <taxon>Dikarya</taxon>
        <taxon>Ascomycota</taxon>
        <taxon>Saccharomycotina</taxon>
        <taxon>Pichiomycetes</taxon>
        <taxon>Debaryomycetaceae</taxon>
        <taxon>Candida/Lodderomyces clade</taxon>
        <taxon>Candida</taxon>
    </lineage>
</organism>
<dbReference type="EMBL" id="JAENJO010000005">
    <property type="protein sequence ID" value="KAG8202708.1"/>
    <property type="molecule type" value="Genomic_DNA"/>
</dbReference>
<evidence type="ECO:0000313" key="2">
    <source>
        <dbReference type="Proteomes" id="UP000742417"/>
    </source>
</evidence>
<comment type="caution">
    <text evidence="1">The sequence shown here is derived from an EMBL/GenBank/DDBJ whole genome shotgun (WGS) entry which is preliminary data.</text>
</comment>
<evidence type="ECO:0000313" key="1">
    <source>
        <dbReference type="EMBL" id="KAG8202708.1"/>
    </source>
</evidence>
<reference evidence="1" key="1">
    <citation type="submission" date="2020-12" db="EMBL/GenBank/DDBJ databases">
        <title>Draft Genome of Candida africana.</title>
        <authorList>
            <person name="Ayanbimpe G.M."/>
            <person name="Enweani I.B."/>
            <person name="Aguiyi J.C."/>
            <person name="Nnadi U.P."/>
            <person name="Izam Y."/>
            <person name="Ubani A."/>
            <person name="Ngene A.C."/>
        </authorList>
    </citation>
    <scope>NUCLEOTIDE SEQUENCE</scope>
    <source>
        <strain evidence="1">CEC4854</strain>
    </source>
</reference>
<accession>A0ACB7FMU4</accession>
<dbReference type="Proteomes" id="UP000742417">
    <property type="component" value="Unassembled WGS sequence"/>
</dbReference>
<name>A0ACB7FMU4_9ASCO</name>
<gene>
    <name evidence="1" type="ORF">GWM34_02339</name>
</gene>